<reference evidence="6" key="1">
    <citation type="submission" date="2017-12" db="EMBL/GenBank/DDBJ databases">
        <title>Draft genome sequence of Telmatospirillum siberiense 26-4b1T, an acidotolerant peatland alphaproteobacterium potentially involved in sulfur cycling.</title>
        <authorList>
            <person name="Hausmann B."/>
            <person name="Pjevac P."/>
            <person name="Schreck K."/>
            <person name="Herbold C.W."/>
            <person name="Daims H."/>
            <person name="Wagner M."/>
            <person name="Pester M."/>
            <person name="Loy A."/>
        </authorList>
    </citation>
    <scope>NUCLEOTIDE SEQUENCE [LARGE SCALE GENOMIC DNA]</scope>
    <source>
        <strain evidence="6">26-4b1</strain>
    </source>
</reference>
<organism evidence="5 6">
    <name type="scientific">Telmatospirillum siberiense</name>
    <dbReference type="NCBI Taxonomy" id="382514"/>
    <lineage>
        <taxon>Bacteria</taxon>
        <taxon>Pseudomonadati</taxon>
        <taxon>Pseudomonadota</taxon>
        <taxon>Alphaproteobacteria</taxon>
        <taxon>Rhodospirillales</taxon>
        <taxon>Rhodospirillaceae</taxon>
        <taxon>Telmatospirillum</taxon>
    </lineage>
</organism>
<evidence type="ECO:0000256" key="1">
    <source>
        <dbReference type="ARBA" id="ARBA00023224"/>
    </source>
</evidence>
<dbReference type="Gene3D" id="1.10.287.950">
    <property type="entry name" value="Methyl-accepting chemotaxis protein"/>
    <property type="match status" value="1"/>
</dbReference>
<dbReference type="GO" id="GO:0007165">
    <property type="term" value="P:signal transduction"/>
    <property type="evidence" value="ECO:0007669"/>
    <property type="project" value="UniProtKB-KW"/>
</dbReference>
<comment type="similarity">
    <text evidence="2">Belongs to the methyl-accepting chemotaxis (MCP) protein family.</text>
</comment>
<dbReference type="PANTHER" id="PTHR32089:SF112">
    <property type="entry name" value="LYSOZYME-LIKE PROTEIN-RELATED"/>
    <property type="match status" value="1"/>
</dbReference>
<dbReference type="PROSITE" id="PS50111">
    <property type="entry name" value="CHEMOTAXIS_TRANSDUC_2"/>
    <property type="match status" value="1"/>
</dbReference>
<dbReference type="Pfam" id="PF00015">
    <property type="entry name" value="MCPsignal"/>
    <property type="match status" value="1"/>
</dbReference>
<proteinExistence type="inferred from homology"/>
<evidence type="ECO:0000259" key="4">
    <source>
        <dbReference type="PROSITE" id="PS50111"/>
    </source>
</evidence>
<evidence type="ECO:0000256" key="3">
    <source>
        <dbReference type="PROSITE-ProRule" id="PRU00284"/>
    </source>
</evidence>
<dbReference type="Pfam" id="PF08495">
    <property type="entry name" value="FIST"/>
    <property type="match status" value="1"/>
</dbReference>
<dbReference type="AlphaFoldDB" id="A0A2N3PRV0"/>
<dbReference type="SMART" id="SM00897">
    <property type="entry name" value="FIST"/>
    <property type="match status" value="1"/>
</dbReference>
<evidence type="ECO:0000313" key="5">
    <source>
        <dbReference type="EMBL" id="PKU23122.1"/>
    </source>
</evidence>
<dbReference type="GO" id="GO:0016301">
    <property type="term" value="F:kinase activity"/>
    <property type="evidence" value="ECO:0007669"/>
    <property type="project" value="UniProtKB-KW"/>
</dbReference>
<keyword evidence="6" id="KW-1185">Reference proteome</keyword>
<keyword evidence="1 3" id="KW-0807">Transducer</keyword>
<dbReference type="GO" id="GO:0004888">
    <property type="term" value="F:transmembrane signaling receptor activity"/>
    <property type="evidence" value="ECO:0007669"/>
    <property type="project" value="InterPro"/>
</dbReference>
<dbReference type="InterPro" id="IPR013702">
    <property type="entry name" value="FIST_domain_N"/>
</dbReference>
<feature type="domain" description="Methyl-accepting transducer" evidence="4">
    <location>
        <begin position="507"/>
        <end position="648"/>
    </location>
</feature>
<comment type="caution">
    <text evidence="5">The sequence shown here is derived from an EMBL/GenBank/DDBJ whole genome shotgun (WGS) entry which is preliminary data.</text>
</comment>
<dbReference type="InterPro" id="IPR004089">
    <property type="entry name" value="MCPsignal_dom"/>
</dbReference>
<evidence type="ECO:0000313" key="6">
    <source>
        <dbReference type="Proteomes" id="UP000233293"/>
    </source>
</evidence>
<protein>
    <submittedName>
        <fullName evidence="5">Histidine kinase</fullName>
    </submittedName>
</protein>
<dbReference type="InterPro" id="IPR019494">
    <property type="entry name" value="FIST_C"/>
</dbReference>
<dbReference type="SUPFAM" id="SSF58104">
    <property type="entry name" value="Methyl-accepting chemotaxis protein (MCP) signaling domain"/>
    <property type="match status" value="1"/>
</dbReference>
<dbReference type="EMBL" id="PIUM01000023">
    <property type="protein sequence ID" value="PKU23122.1"/>
    <property type="molecule type" value="Genomic_DNA"/>
</dbReference>
<dbReference type="SMART" id="SM01204">
    <property type="entry name" value="FIST_C"/>
    <property type="match status" value="1"/>
</dbReference>
<dbReference type="InterPro" id="IPR004090">
    <property type="entry name" value="Chemotax_Me-accpt_rcpt"/>
</dbReference>
<dbReference type="Pfam" id="PF10442">
    <property type="entry name" value="FIST_C"/>
    <property type="match status" value="1"/>
</dbReference>
<sequence length="651" mass="70325">MELSMETASTEVTRVLESDGSLSGITPESFRFGADQASLALAFISPHVDFRSVTTALTRLAGRTPLMCVSTSGELSAQNQCLYKPAGDRWETVVVQVFSPSLIAQTSIHAVPLHNDDIRRGTPDLSREDRVARIAQSLSSVSPGFRITAPDTLALTFIDGLSACENYFMEAVYLTGRFPCLFIGGSAGGTFDFKHTYLYDGQRVLENHAVIGFIKLAPGMRYGALKSQNFRKTGKSVVVVDADPDRRLVTGVLDGNSNQVIPITEAWSRILQVPAAKLADRLAGHTFGIELNGELYVRSVAGIDAAAGSMSFFCDLSAGDELLLLEATGFVDQTKRDIDAFLRGKPKAVGAILNDCILRRLNNGRDLAGLNGAWSVPAAGFSTFGELFGININQTLSAVVFFDAREADFQDAFIDDFTVHYARFNEYFLRSRFNGMQMLNRLRSGMIQRLVEHLRNSSNLTREIDGVLTQVVDIRQTIEGVMGNVASGGKVNESMNSEALSSSFTALGGYTAGLRDVMKIIDNIAGQTNLLALNATIEAARAGDAGKGFAVVAHEVKKLANDTKASLSRTQSSINGMEEALSGLGKTIETARSRFTQSEIRYDEAITQVHSIVSLTGKIEGTLSGLSHAVAQQMSALGKLDEEVALLKRLE</sequence>
<dbReference type="GO" id="GO:0006935">
    <property type="term" value="P:chemotaxis"/>
    <property type="evidence" value="ECO:0007669"/>
    <property type="project" value="InterPro"/>
</dbReference>
<name>A0A2N3PRV0_9PROT</name>
<dbReference type="PRINTS" id="PR00260">
    <property type="entry name" value="CHEMTRNSDUCR"/>
</dbReference>
<dbReference type="Proteomes" id="UP000233293">
    <property type="component" value="Unassembled WGS sequence"/>
</dbReference>
<keyword evidence="5" id="KW-0418">Kinase</keyword>
<accession>A0A2N3PRV0</accession>
<gene>
    <name evidence="5" type="ORF">CWS72_17990</name>
</gene>
<dbReference type="PANTHER" id="PTHR32089">
    <property type="entry name" value="METHYL-ACCEPTING CHEMOTAXIS PROTEIN MCPB"/>
    <property type="match status" value="1"/>
</dbReference>
<keyword evidence="5" id="KW-0808">Transferase</keyword>
<dbReference type="SMART" id="SM00283">
    <property type="entry name" value="MA"/>
    <property type="match status" value="1"/>
</dbReference>
<evidence type="ECO:0000256" key="2">
    <source>
        <dbReference type="ARBA" id="ARBA00029447"/>
    </source>
</evidence>
<dbReference type="GO" id="GO:0016020">
    <property type="term" value="C:membrane"/>
    <property type="evidence" value="ECO:0007669"/>
    <property type="project" value="InterPro"/>
</dbReference>